<evidence type="ECO:0000256" key="1">
    <source>
        <dbReference type="SAM" id="MobiDB-lite"/>
    </source>
</evidence>
<sequence>MPVGPPNSPCVYQASSPDPTNLLPDKPAPQASLSPTVPEPNLSPQPPAAHEPTKAIPRALRNLMHHNAPGLKEWPTVGPTMSPPSTPSPGSPAPSVCRSTRQTRPPAMMN</sequence>
<evidence type="ECO:0000313" key="2">
    <source>
        <dbReference type="EMBL" id="KAK3875213.1"/>
    </source>
</evidence>
<feature type="region of interest" description="Disordered" evidence="1">
    <location>
        <begin position="1"/>
        <end position="110"/>
    </location>
</feature>
<protein>
    <submittedName>
        <fullName evidence="3">Uncharacterized protein</fullName>
    </submittedName>
</protein>
<organism evidence="3 4">
    <name type="scientific">Petrolisthes cinctipes</name>
    <name type="common">Flat porcelain crab</name>
    <dbReference type="NCBI Taxonomy" id="88211"/>
    <lineage>
        <taxon>Eukaryota</taxon>
        <taxon>Metazoa</taxon>
        <taxon>Ecdysozoa</taxon>
        <taxon>Arthropoda</taxon>
        <taxon>Crustacea</taxon>
        <taxon>Multicrustacea</taxon>
        <taxon>Malacostraca</taxon>
        <taxon>Eumalacostraca</taxon>
        <taxon>Eucarida</taxon>
        <taxon>Decapoda</taxon>
        <taxon>Pleocyemata</taxon>
        <taxon>Anomura</taxon>
        <taxon>Galatheoidea</taxon>
        <taxon>Porcellanidae</taxon>
        <taxon>Petrolisthes</taxon>
    </lineage>
</organism>
<keyword evidence="4" id="KW-1185">Reference proteome</keyword>
<gene>
    <name evidence="3" type="ORF">Pcinc_011496</name>
    <name evidence="2" type="ORF">Pcinc_019912</name>
</gene>
<dbReference type="Proteomes" id="UP001286313">
    <property type="component" value="Unassembled WGS sequence"/>
</dbReference>
<evidence type="ECO:0000313" key="4">
    <source>
        <dbReference type="Proteomes" id="UP001286313"/>
    </source>
</evidence>
<reference evidence="3" key="1">
    <citation type="submission" date="2023-10" db="EMBL/GenBank/DDBJ databases">
        <title>Genome assemblies of two species of porcelain crab, Petrolisthes cinctipes and Petrolisthes manimaculis (Anomura: Porcellanidae).</title>
        <authorList>
            <person name="Angst P."/>
        </authorList>
    </citation>
    <scope>NUCLEOTIDE SEQUENCE</scope>
    <source>
        <strain evidence="3">PB745_01</strain>
        <tissue evidence="3">Gill</tissue>
    </source>
</reference>
<name>A0AAE1G166_PETCI</name>
<feature type="compositionally biased region" description="Pro residues" evidence="1">
    <location>
        <begin position="81"/>
        <end position="92"/>
    </location>
</feature>
<dbReference type="EMBL" id="JAWQEG010001996">
    <property type="protein sequence ID" value="KAK3875213.1"/>
    <property type="molecule type" value="Genomic_DNA"/>
</dbReference>
<dbReference type="AlphaFoldDB" id="A0AAE1G166"/>
<comment type="caution">
    <text evidence="3">The sequence shown here is derived from an EMBL/GenBank/DDBJ whole genome shotgun (WGS) entry which is preliminary data.</text>
</comment>
<proteinExistence type="predicted"/>
<accession>A0AAE1G166</accession>
<dbReference type="EMBL" id="JAWQEG010000904">
    <property type="protein sequence ID" value="KAK3884220.1"/>
    <property type="molecule type" value="Genomic_DNA"/>
</dbReference>
<feature type="compositionally biased region" description="Pro residues" evidence="1">
    <location>
        <begin position="37"/>
        <end position="49"/>
    </location>
</feature>
<evidence type="ECO:0000313" key="3">
    <source>
        <dbReference type="EMBL" id="KAK3884220.1"/>
    </source>
</evidence>